<evidence type="ECO:0000256" key="3">
    <source>
        <dbReference type="ARBA" id="ARBA00023016"/>
    </source>
</evidence>
<dbReference type="PANTHER" id="PTHR34824">
    <property type="entry name" value="HEAT-INDUCIBLE TRANSCRIPTION REPRESSOR HRCA"/>
    <property type="match status" value="1"/>
</dbReference>
<dbReference type="Gene3D" id="1.10.10.10">
    <property type="entry name" value="Winged helix-like DNA-binding domain superfamily/Winged helix DNA-binding domain"/>
    <property type="match status" value="1"/>
</dbReference>
<dbReference type="SUPFAM" id="SSF46785">
    <property type="entry name" value="Winged helix' DNA-binding domain"/>
    <property type="match status" value="1"/>
</dbReference>
<dbReference type="AlphaFoldDB" id="A0A0G1A915"/>
<dbReference type="Proteomes" id="UP000034837">
    <property type="component" value="Unassembled WGS sequence"/>
</dbReference>
<dbReference type="InterPro" id="IPR002571">
    <property type="entry name" value="HrcA"/>
</dbReference>
<evidence type="ECO:0000259" key="5">
    <source>
        <dbReference type="Pfam" id="PF01628"/>
    </source>
</evidence>
<evidence type="ECO:0000256" key="2">
    <source>
        <dbReference type="ARBA" id="ARBA00023015"/>
    </source>
</evidence>
<dbReference type="InterPro" id="IPR029016">
    <property type="entry name" value="GAF-like_dom_sf"/>
</dbReference>
<dbReference type="Gene3D" id="3.30.450.40">
    <property type="match status" value="1"/>
</dbReference>
<evidence type="ECO:0000256" key="1">
    <source>
        <dbReference type="ARBA" id="ARBA00022491"/>
    </source>
</evidence>
<name>A0A0G1A915_9BACT</name>
<comment type="caution">
    <text evidence="6">The sequence shown here is derived from an EMBL/GenBank/DDBJ whole genome shotgun (WGS) entry which is preliminary data.</text>
</comment>
<keyword evidence="4" id="KW-0804">Transcription</keyword>
<keyword evidence="2" id="KW-0805">Transcription regulation</keyword>
<gene>
    <name evidence="6" type="ORF">UV20_C0001G0079</name>
</gene>
<dbReference type="PATRIC" id="fig|1619039.3.peg.81"/>
<evidence type="ECO:0000313" key="7">
    <source>
        <dbReference type="Proteomes" id="UP000034837"/>
    </source>
</evidence>
<dbReference type="EMBL" id="LCDO01000001">
    <property type="protein sequence ID" value="KKS57439.1"/>
    <property type="molecule type" value="Genomic_DNA"/>
</dbReference>
<keyword evidence="3 6" id="KW-0346">Stress response</keyword>
<dbReference type="GO" id="GO:0045892">
    <property type="term" value="P:negative regulation of DNA-templated transcription"/>
    <property type="evidence" value="ECO:0007669"/>
    <property type="project" value="TreeGrafter"/>
</dbReference>
<protein>
    <submittedName>
        <fullName evidence="6">Transcriptional regulator of heat shock protein</fullName>
    </submittedName>
</protein>
<sequence length="224" mass="25373">MISRKEKLLKRIVEDYLKTAEPVGSLKLAISLKTSSATIRNEMMEIEENGLIFQPHTSAGRIPTEKGYEFYIQKFVIEKSNEALEKKLKHLINNFEAQDRIKFLAKASAEITGEAIIVAFNQNQLYYTGLSNLFGKPEFSAHAMVTTISEVLDHCEEMMPKVMEKIFQNQKILLGLNNPFDKNCSFVGTVLPGHEDGIFGILGPMRMDYQKNLNLINSIKKILA</sequence>
<organism evidence="6 7">
    <name type="scientific">Candidatus Magasanikbacteria bacterium GW2011_GWA2_42_32</name>
    <dbReference type="NCBI Taxonomy" id="1619039"/>
    <lineage>
        <taxon>Bacteria</taxon>
        <taxon>Candidatus Magasanikiibacteriota</taxon>
    </lineage>
</organism>
<dbReference type="InterPro" id="IPR036390">
    <property type="entry name" value="WH_DNA-bd_sf"/>
</dbReference>
<evidence type="ECO:0000313" key="6">
    <source>
        <dbReference type="EMBL" id="KKS57439.1"/>
    </source>
</evidence>
<dbReference type="SUPFAM" id="SSF55781">
    <property type="entry name" value="GAF domain-like"/>
    <property type="match status" value="1"/>
</dbReference>
<dbReference type="Pfam" id="PF01628">
    <property type="entry name" value="HrcA"/>
    <property type="match status" value="1"/>
</dbReference>
<dbReference type="InterPro" id="IPR021153">
    <property type="entry name" value="HrcA_C"/>
</dbReference>
<dbReference type="GO" id="GO:0003677">
    <property type="term" value="F:DNA binding"/>
    <property type="evidence" value="ECO:0007669"/>
    <property type="project" value="InterPro"/>
</dbReference>
<dbReference type="InterPro" id="IPR036388">
    <property type="entry name" value="WH-like_DNA-bd_sf"/>
</dbReference>
<reference evidence="6 7" key="1">
    <citation type="journal article" date="2015" name="Nature">
        <title>rRNA introns, odd ribosomes, and small enigmatic genomes across a large radiation of phyla.</title>
        <authorList>
            <person name="Brown C.T."/>
            <person name="Hug L.A."/>
            <person name="Thomas B.C."/>
            <person name="Sharon I."/>
            <person name="Castelle C.J."/>
            <person name="Singh A."/>
            <person name="Wilkins M.J."/>
            <person name="Williams K.H."/>
            <person name="Banfield J.F."/>
        </authorList>
    </citation>
    <scope>NUCLEOTIDE SEQUENCE [LARGE SCALE GENOMIC DNA]</scope>
</reference>
<dbReference type="PANTHER" id="PTHR34824:SF1">
    <property type="entry name" value="HEAT-INDUCIBLE TRANSCRIPTION REPRESSOR HRCA"/>
    <property type="match status" value="1"/>
</dbReference>
<evidence type="ECO:0000256" key="4">
    <source>
        <dbReference type="ARBA" id="ARBA00023163"/>
    </source>
</evidence>
<keyword evidence="1" id="KW-0678">Repressor</keyword>
<feature type="domain" description="Heat-inducible transcription repressor HrcA C-terminal" evidence="5">
    <location>
        <begin position="68"/>
        <end position="211"/>
    </location>
</feature>
<proteinExistence type="predicted"/>
<accession>A0A0G1A915</accession>